<dbReference type="Proteomes" id="UP000240830">
    <property type="component" value="Unassembled WGS sequence"/>
</dbReference>
<dbReference type="InterPro" id="IPR036625">
    <property type="entry name" value="E3-bd_dom_sf"/>
</dbReference>
<gene>
    <name evidence="3" type="ORF">PSACC_02095</name>
</gene>
<dbReference type="SUPFAM" id="SSF47005">
    <property type="entry name" value="Peripheral subunit-binding domain of 2-oxo acid dehydrogenase complex"/>
    <property type="match status" value="1"/>
</dbReference>
<dbReference type="GO" id="GO:0016746">
    <property type="term" value="F:acyltransferase activity"/>
    <property type="evidence" value="ECO:0007669"/>
    <property type="project" value="InterPro"/>
</dbReference>
<dbReference type="InterPro" id="IPR004167">
    <property type="entry name" value="PSBD"/>
</dbReference>
<reference evidence="3 4" key="1">
    <citation type="submission" date="2016-10" db="EMBL/GenBank/DDBJ databases">
        <title>The genome of Paramicrosporidium saccamoebae is the missing link in understanding Cryptomycota and Microsporidia evolution.</title>
        <authorList>
            <person name="Quandt C.A."/>
            <person name="Beaudet D."/>
            <person name="Corsaro D."/>
            <person name="Michel R."/>
            <person name="Corradi N."/>
            <person name="James T."/>
        </authorList>
    </citation>
    <scope>NUCLEOTIDE SEQUENCE [LARGE SCALE GENOMIC DNA]</scope>
    <source>
        <strain evidence="3 4">KSL3</strain>
    </source>
</reference>
<dbReference type="AlphaFoldDB" id="A0A2H9TJZ9"/>
<accession>A0A2H9TJZ9</accession>
<proteinExistence type="inferred from homology"/>
<keyword evidence="4" id="KW-1185">Reference proteome</keyword>
<dbReference type="PROSITE" id="PS51826">
    <property type="entry name" value="PSBD"/>
    <property type="match status" value="1"/>
</dbReference>
<comment type="similarity">
    <text evidence="1">Belongs to the 2-oxoacid dehydrogenase family.</text>
</comment>
<comment type="caution">
    <text evidence="3">The sequence shown here is derived from an EMBL/GenBank/DDBJ whole genome shotgun (WGS) entry which is preliminary data.</text>
</comment>
<evidence type="ECO:0000313" key="4">
    <source>
        <dbReference type="Proteomes" id="UP000240830"/>
    </source>
</evidence>
<evidence type="ECO:0000256" key="1">
    <source>
        <dbReference type="ARBA" id="ARBA00007317"/>
    </source>
</evidence>
<evidence type="ECO:0000313" key="3">
    <source>
        <dbReference type="EMBL" id="PJF18091.1"/>
    </source>
</evidence>
<name>A0A2H9TJZ9_9FUNG</name>
<sequence>MTVLARLSHRKCLFFAAHLKSLFSTAHKKRLFSTSHPRTLSPAVLWRVKAYHLEPSILPATGPKRHILKSDVLSYLASKPPPAPAEPSRFTVTKEHANGLREFVKMVDPGGIAELMLVKAVCAAIARCARPDAVAVIHDSRGKRTIKVGEPASTRNIQQAAPIFIQIVVGNNIPAEPGFTVRINEKDAQYSFEFSGNDTDLDMTRFIATLSDNISDPYLMLL</sequence>
<protein>
    <recommendedName>
        <fullName evidence="2">Peripheral subunit-binding (PSBD) domain-containing protein</fullName>
    </recommendedName>
</protein>
<organism evidence="3 4">
    <name type="scientific">Paramicrosporidium saccamoebae</name>
    <dbReference type="NCBI Taxonomy" id="1246581"/>
    <lineage>
        <taxon>Eukaryota</taxon>
        <taxon>Fungi</taxon>
        <taxon>Fungi incertae sedis</taxon>
        <taxon>Cryptomycota</taxon>
        <taxon>Cryptomycota incertae sedis</taxon>
        <taxon>Paramicrosporidium</taxon>
    </lineage>
</organism>
<feature type="domain" description="Peripheral subunit-binding (PSBD)" evidence="2">
    <location>
        <begin position="39"/>
        <end position="76"/>
    </location>
</feature>
<evidence type="ECO:0000259" key="2">
    <source>
        <dbReference type="PROSITE" id="PS51826"/>
    </source>
</evidence>
<dbReference type="EMBL" id="MTSL01000142">
    <property type="protein sequence ID" value="PJF18091.1"/>
    <property type="molecule type" value="Genomic_DNA"/>
</dbReference>